<dbReference type="AlphaFoldDB" id="A0A0P8YC51"/>
<accession>A0A0P8YC51</accession>
<name>A0A0P8YC51_9CLOT</name>
<feature type="transmembrane region" description="Helical" evidence="7">
    <location>
        <begin position="7"/>
        <end position="25"/>
    </location>
</feature>
<dbReference type="STRING" id="36849.OXPF_17830"/>
<dbReference type="InterPro" id="IPR002898">
    <property type="entry name" value="MotA_ExbB_proton_chnl"/>
</dbReference>
<protein>
    <submittedName>
        <fullName evidence="9">Chemotaxis protein PomA</fullName>
    </submittedName>
</protein>
<comment type="similarity">
    <text evidence="6">Belongs to the exbB/tolQ family.</text>
</comment>
<sequence>MKKSDMATTIGLFFGLCAIIIGMALDSGKFNPAALALFWDLPSVFITVGGSFFTVLIAFPMDTVKNLPKTLRNAFIEKKMAPLEIIDKFVELSKRARKEGLLSMEDEIEAIDDKFLKNGIQMVVDGLEPETIKEIMELEISAMEKRHSNGINLLKAWAGYGPAYGMIGTLIGLVQMLANLNDPGALGPGMAKAIVTSFYGSVMANFIFSPLAGKLELKSSEESETREMMLEGVLSIQAGVNPRVIEDKLKTYLSPDERLDALRSNTEREAVLDND</sequence>
<evidence type="ECO:0000256" key="7">
    <source>
        <dbReference type="SAM" id="Phobius"/>
    </source>
</evidence>
<keyword evidence="2" id="KW-1003">Cell membrane</keyword>
<evidence type="ECO:0000256" key="2">
    <source>
        <dbReference type="ARBA" id="ARBA00022475"/>
    </source>
</evidence>
<comment type="subcellular location">
    <subcellularLocation>
        <location evidence="1">Cell membrane</location>
        <topology evidence="1">Multi-pass membrane protein</topology>
    </subcellularLocation>
    <subcellularLocation>
        <location evidence="6">Membrane</location>
        <topology evidence="6">Multi-pass membrane protein</topology>
    </subcellularLocation>
</comment>
<dbReference type="GO" id="GO:0005886">
    <property type="term" value="C:plasma membrane"/>
    <property type="evidence" value="ECO:0007669"/>
    <property type="project" value="UniProtKB-SubCell"/>
</dbReference>
<dbReference type="EMBL" id="LKET01000029">
    <property type="protein sequence ID" value="KPU44697.1"/>
    <property type="molecule type" value="Genomic_DNA"/>
</dbReference>
<gene>
    <name evidence="9" type="primary">pomA</name>
    <name evidence="9" type="ORF">OXPF_17830</name>
</gene>
<dbReference type="GO" id="GO:0015031">
    <property type="term" value="P:protein transport"/>
    <property type="evidence" value="ECO:0007669"/>
    <property type="project" value="UniProtKB-KW"/>
</dbReference>
<dbReference type="PANTHER" id="PTHR30433:SF2">
    <property type="entry name" value="MOTILITY PROTEIN A"/>
    <property type="match status" value="1"/>
</dbReference>
<evidence type="ECO:0000256" key="3">
    <source>
        <dbReference type="ARBA" id="ARBA00022692"/>
    </source>
</evidence>
<dbReference type="Proteomes" id="UP000050326">
    <property type="component" value="Unassembled WGS sequence"/>
</dbReference>
<dbReference type="Pfam" id="PF01618">
    <property type="entry name" value="MotA_ExbB"/>
    <property type="match status" value="1"/>
</dbReference>
<proteinExistence type="inferred from homology"/>
<evidence type="ECO:0000256" key="6">
    <source>
        <dbReference type="RuleBase" id="RU004057"/>
    </source>
</evidence>
<keyword evidence="6" id="KW-0653">Protein transport</keyword>
<feature type="domain" description="MotA/TolQ/ExbB proton channel" evidence="8">
    <location>
        <begin position="109"/>
        <end position="228"/>
    </location>
</feature>
<keyword evidence="10" id="KW-1185">Reference proteome</keyword>
<evidence type="ECO:0000256" key="1">
    <source>
        <dbReference type="ARBA" id="ARBA00004651"/>
    </source>
</evidence>
<keyword evidence="6" id="KW-0813">Transport</keyword>
<dbReference type="RefSeq" id="WP_054874835.1">
    <property type="nucleotide sequence ID" value="NZ_LKET01000029.1"/>
</dbReference>
<evidence type="ECO:0000313" key="10">
    <source>
        <dbReference type="Proteomes" id="UP000050326"/>
    </source>
</evidence>
<feature type="transmembrane region" description="Helical" evidence="7">
    <location>
        <begin position="153"/>
        <end position="178"/>
    </location>
</feature>
<evidence type="ECO:0000256" key="5">
    <source>
        <dbReference type="ARBA" id="ARBA00023136"/>
    </source>
</evidence>
<dbReference type="PANTHER" id="PTHR30433">
    <property type="entry name" value="CHEMOTAXIS PROTEIN MOTA"/>
    <property type="match status" value="1"/>
</dbReference>
<keyword evidence="5 7" id="KW-0472">Membrane</keyword>
<organism evidence="9 10">
    <name type="scientific">Oxobacter pfennigii</name>
    <dbReference type="NCBI Taxonomy" id="36849"/>
    <lineage>
        <taxon>Bacteria</taxon>
        <taxon>Bacillati</taxon>
        <taxon>Bacillota</taxon>
        <taxon>Clostridia</taxon>
        <taxon>Eubacteriales</taxon>
        <taxon>Clostridiaceae</taxon>
        <taxon>Oxobacter</taxon>
    </lineage>
</organism>
<keyword evidence="4 7" id="KW-1133">Transmembrane helix</keyword>
<evidence type="ECO:0000313" key="9">
    <source>
        <dbReference type="EMBL" id="KPU44697.1"/>
    </source>
</evidence>
<comment type="caution">
    <text evidence="9">The sequence shown here is derived from an EMBL/GenBank/DDBJ whole genome shotgun (WGS) entry which is preliminary data.</text>
</comment>
<reference evidence="9 10" key="1">
    <citation type="submission" date="2015-09" db="EMBL/GenBank/DDBJ databases">
        <title>Genome sequence of Oxobacter pfennigii DSM 3222.</title>
        <authorList>
            <person name="Poehlein A."/>
            <person name="Bengelsdorf F.R."/>
            <person name="Schiel-Bengelsdorf B."/>
            <person name="Duerre P."/>
            <person name="Daniel R."/>
        </authorList>
    </citation>
    <scope>NUCLEOTIDE SEQUENCE [LARGE SCALE GENOMIC DNA]</scope>
    <source>
        <strain evidence="9 10">DSM 3222</strain>
    </source>
</reference>
<dbReference type="OrthoDB" id="9806929at2"/>
<dbReference type="GO" id="GO:0006935">
    <property type="term" value="P:chemotaxis"/>
    <property type="evidence" value="ECO:0007669"/>
    <property type="project" value="InterPro"/>
</dbReference>
<keyword evidence="3 7" id="KW-0812">Transmembrane</keyword>
<evidence type="ECO:0000259" key="8">
    <source>
        <dbReference type="Pfam" id="PF01618"/>
    </source>
</evidence>
<dbReference type="PATRIC" id="fig|36849.3.peg.1877"/>
<dbReference type="InterPro" id="IPR047055">
    <property type="entry name" value="MotA-like"/>
</dbReference>
<feature type="transmembrane region" description="Helical" evidence="7">
    <location>
        <begin position="37"/>
        <end position="59"/>
    </location>
</feature>
<evidence type="ECO:0000256" key="4">
    <source>
        <dbReference type="ARBA" id="ARBA00022989"/>
    </source>
</evidence>
<dbReference type="GO" id="GO:0071978">
    <property type="term" value="P:bacterial-type flagellum-dependent swarming motility"/>
    <property type="evidence" value="ECO:0007669"/>
    <property type="project" value="InterPro"/>
</dbReference>
<feature type="transmembrane region" description="Helical" evidence="7">
    <location>
        <begin position="190"/>
        <end position="208"/>
    </location>
</feature>